<evidence type="ECO:0000313" key="9">
    <source>
        <dbReference type="EMBL" id="THC98403.1"/>
    </source>
</evidence>
<keyword evidence="6" id="KW-0274">FAD</keyword>
<dbReference type="SUPFAM" id="SSF54373">
    <property type="entry name" value="FAD-linked reductases, C-terminal domain"/>
    <property type="match status" value="1"/>
</dbReference>
<reference evidence="8 11" key="2">
    <citation type="submission" date="2019-08" db="EMBL/GenBank/DDBJ databases">
        <title>The genome sequence of a newly discovered highly antifungal drug resistant Aspergillus species, Aspergillus tanneri NIH 1004.</title>
        <authorList>
            <person name="Mounaud S."/>
            <person name="Singh I."/>
            <person name="Joardar V."/>
            <person name="Pakala S."/>
            <person name="Pakala S."/>
            <person name="Venepally P."/>
            <person name="Chung J.K."/>
            <person name="Losada L."/>
            <person name="Nierman W.C."/>
        </authorList>
    </citation>
    <scope>NUCLEOTIDE SEQUENCE [LARGE SCALE GENOMIC DNA]</scope>
    <source>
        <strain evidence="8 11">NIH1004</strain>
    </source>
</reference>
<protein>
    <recommendedName>
        <fullName evidence="6">Amine oxidase</fullName>
        <ecNumber evidence="6">1.4.3.-</ecNumber>
    </recommendedName>
</protein>
<dbReference type="GO" id="GO:0097621">
    <property type="term" value="F:monoamine oxidase activity"/>
    <property type="evidence" value="ECO:0007669"/>
    <property type="project" value="UniProtKB-EC"/>
</dbReference>
<proteinExistence type="inferred from homology"/>
<dbReference type="RefSeq" id="XP_033429531.1">
    <property type="nucleotide sequence ID" value="XM_033567536.1"/>
</dbReference>
<evidence type="ECO:0000256" key="1">
    <source>
        <dbReference type="ARBA" id="ARBA00001974"/>
    </source>
</evidence>
<dbReference type="SUPFAM" id="SSF51905">
    <property type="entry name" value="FAD/NAD(P)-binding domain"/>
    <property type="match status" value="1"/>
</dbReference>
<gene>
    <name evidence="8" type="ORF">ATNIH1004_002851</name>
    <name evidence="9" type="ORF">EYZ11_002122</name>
</gene>
<dbReference type="STRING" id="1220188.A0A4S3JRI1"/>
<comment type="catalytic activity">
    <reaction evidence="4">
        <text>a secondary aliphatic amine + O2 + H2O = a primary amine + an aldehyde + H2O2</text>
        <dbReference type="Rhea" id="RHEA:26414"/>
        <dbReference type="ChEBI" id="CHEBI:15377"/>
        <dbReference type="ChEBI" id="CHEBI:15379"/>
        <dbReference type="ChEBI" id="CHEBI:16240"/>
        <dbReference type="ChEBI" id="CHEBI:17478"/>
        <dbReference type="ChEBI" id="CHEBI:58855"/>
        <dbReference type="ChEBI" id="CHEBI:65296"/>
        <dbReference type="EC" id="1.4.3.4"/>
    </reaction>
</comment>
<feature type="domain" description="Amine oxidase" evidence="7">
    <location>
        <begin position="202"/>
        <end position="431"/>
    </location>
</feature>
<dbReference type="EMBL" id="SOSA01000045">
    <property type="protein sequence ID" value="THC98403.1"/>
    <property type="molecule type" value="Genomic_DNA"/>
</dbReference>
<comment type="caution">
    <text evidence="9">The sequence shown here is derived from an EMBL/GenBank/DDBJ whole genome shotgun (WGS) entry which is preliminary data.</text>
</comment>
<evidence type="ECO:0000313" key="10">
    <source>
        <dbReference type="Proteomes" id="UP000308092"/>
    </source>
</evidence>
<dbReference type="InterPro" id="IPR050703">
    <property type="entry name" value="Flavin_MAO"/>
</dbReference>
<keyword evidence="3 6" id="KW-0560">Oxidoreductase</keyword>
<evidence type="ECO:0000259" key="7">
    <source>
        <dbReference type="Pfam" id="PF01593"/>
    </source>
</evidence>
<dbReference type="EC" id="1.4.3.-" evidence="6"/>
<evidence type="ECO:0000256" key="2">
    <source>
        <dbReference type="ARBA" id="ARBA00005995"/>
    </source>
</evidence>
<accession>A0A4S3JRI1</accession>
<evidence type="ECO:0000256" key="4">
    <source>
        <dbReference type="ARBA" id="ARBA00048448"/>
    </source>
</evidence>
<sequence>MARDNSAQVIVIGAGLSGLTAASALNRQGIDVIVLEASSNVGGRVNSADTKLGSHLDLGGQWIGHGHHRIAALVDKARGTTYQTFSRGLPNIVREGRTVSPFSPSVFLATIYLLFFELASRMYVPRRWINVSVDKAIATLVPLEITRQLLHLLVAVCSTTELAMFSVYSFAKAIPLSGGLLTMLRTQGGAQDRLVVESMGITTSMLANELSRKVLTDMSVTSVSQIHRDEVTIRTASGRQFHARKVIITVPPPMLKSIKFDPLLPPERIALQENTRMGVVYKAIAVFDKPFWREGLGGEFLVLDNPACGVFDSSSPGGPGHLCFLVPGTPARQLDTLDPSVRRELLLSRLAPHLGHQVLQPVDWLEKPWHLDEYCGGGYLAYALVGTSEGTLPMPHKPINNLHWAGTETAQEHPGYLEGAVQSGERVANEVACALGGAHTDDQKERT</sequence>
<comment type="cofactor">
    <cofactor evidence="1 6">
        <name>FAD</name>
        <dbReference type="ChEBI" id="CHEBI:57692"/>
    </cofactor>
</comment>
<dbReference type="VEuPathDB" id="FungiDB:EYZ11_002122"/>
<dbReference type="PANTHER" id="PTHR43563:SF14">
    <property type="entry name" value="AMINE OXIDASE"/>
    <property type="match status" value="1"/>
</dbReference>
<organism evidence="9 10">
    <name type="scientific">Aspergillus tanneri</name>
    <dbReference type="NCBI Taxonomy" id="1220188"/>
    <lineage>
        <taxon>Eukaryota</taxon>
        <taxon>Fungi</taxon>
        <taxon>Dikarya</taxon>
        <taxon>Ascomycota</taxon>
        <taxon>Pezizomycotina</taxon>
        <taxon>Eurotiomycetes</taxon>
        <taxon>Eurotiomycetidae</taxon>
        <taxon>Eurotiales</taxon>
        <taxon>Aspergillaceae</taxon>
        <taxon>Aspergillus</taxon>
        <taxon>Aspergillus subgen. Circumdati</taxon>
    </lineage>
</organism>
<dbReference type="InterPro" id="IPR036188">
    <property type="entry name" value="FAD/NAD-bd_sf"/>
</dbReference>
<dbReference type="Gene3D" id="3.50.50.60">
    <property type="entry name" value="FAD/NAD(P)-binding domain"/>
    <property type="match status" value="1"/>
</dbReference>
<feature type="domain" description="Amine oxidase" evidence="7">
    <location>
        <begin position="16"/>
        <end position="85"/>
    </location>
</feature>
<feature type="binding site" evidence="5">
    <location>
        <position position="408"/>
    </location>
    <ligand>
        <name>FAD</name>
        <dbReference type="ChEBI" id="CHEBI:57692"/>
    </ligand>
</feature>
<dbReference type="GeneID" id="54325553"/>
<dbReference type="InterPro" id="IPR002937">
    <property type="entry name" value="Amino_oxidase"/>
</dbReference>
<feature type="binding site" evidence="5">
    <location>
        <begin position="36"/>
        <end position="37"/>
    </location>
    <ligand>
        <name>FAD</name>
        <dbReference type="ChEBI" id="CHEBI:57692"/>
    </ligand>
</feature>
<name>A0A4S3JRI1_9EURO</name>
<dbReference type="PANTHER" id="PTHR43563">
    <property type="entry name" value="AMINE OXIDASE"/>
    <property type="match status" value="1"/>
</dbReference>
<feature type="binding site" evidence="5">
    <location>
        <position position="220"/>
    </location>
    <ligand>
        <name>FAD</name>
        <dbReference type="ChEBI" id="CHEBI:57692"/>
    </ligand>
</feature>
<keyword evidence="10" id="KW-1185">Reference proteome</keyword>
<reference evidence="9 10" key="1">
    <citation type="submission" date="2019-03" db="EMBL/GenBank/DDBJ databases">
        <title>The genome sequence of a newly discovered highly antifungal drug resistant Aspergillus species, Aspergillus tanneri NIH 1004.</title>
        <authorList>
            <person name="Mounaud S."/>
            <person name="Singh I."/>
            <person name="Joardar V."/>
            <person name="Pakala S."/>
            <person name="Pakala S."/>
            <person name="Venepally P."/>
            <person name="Hoover J."/>
            <person name="Nierman W."/>
            <person name="Chung J."/>
            <person name="Losada L."/>
        </authorList>
    </citation>
    <scope>NUCLEOTIDE SEQUENCE [LARGE SCALE GENOMIC DNA]</scope>
    <source>
        <strain evidence="9 10">NIH1004</strain>
    </source>
</reference>
<comment type="similarity">
    <text evidence="2 6">Belongs to the flavin monoamine oxidase family.</text>
</comment>
<evidence type="ECO:0000256" key="5">
    <source>
        <dbReference type="PIRSR" id="PIRSR601613-1"/>
    </source>
</evidence>
<dbReference type="EMBL" id="QUQM01000001">
    <property type="protein sequence ID" value="KAA8650170.1"/>
    <property type="molecule type" value="Genomic_DNA"/>
</dbReference>
<evidence type="ECO:0000313" key="11">
    <source>
        <dbReference type="Proteomes" id="UP000324241"/>
    </source>
</evidence>
<dbReference type="PRINTS" id="PR00757">
    <property type="entry name" value="AMINEOXDASEF"/>
</dbReference>
<dbReference type="Proteomes" id="UP000324241">
    <property type="component" value="Unassembled WGS sequence"/>
</dbReference>
<dbReference type="Proteomes" id="UP000308092">
    <property type="component" value="Unassembled WGS sequence"/>
</dbReference>
<dbReference type="InterPro" id="IPR001613">
    <property type="entry name" value="Flavin_amine_oxidase"/>
</dbReference>
<evidence type="ECO:0000256" key="6">
    <source>
        <dbReference type="RuleBase" id="RU362067"/>
    </source>
</evidence>
<dbReference type="AlphaFoldDB" id="A0A4S3JRI1"/>
<dbReference type="OrthoDB" id="5046242at2759"/>
<feature type="binding site" evidence="5">
    <location>
        <position position="17"/>
    </location>
    <ligand>
        <name>FAD</name>
        <dbReference type="ChEBI" id="CHEBI:57692"/>
    </ligand>
</feature>
<dbReference type="Pfam" id="PF01593">
    <property type="entry name" value="Amino_oxidase"/>
    <property type="match status" value="2"/>
</dbReference>
<keyword evidence="6" id="KW-0285">Flavoprotein</keyword>
<evidence type="ECO:0000313" key="8">
    <source>
        <dbReference type="EMBL" id="KAA8650170.1"/>
    </source>
</evidence>
<evidence type="ECO:0000256" key="3">
    <source>
        <dbReference type="ARBA" id="ARBA00023002"/>
    </source>
</evidence>